<protein>
    <recommendedName>
        <fullName evidence="12">Dynein light chain</fullName>
    </recommendedName>
</protein>
<evidence type="ECO:0000313" key="13">
    <source>
        <dbReference type="EMBL" id="PJF18105.1"/>
    </source>
</evidence>
<dbReference type="GO" id="GO:0005868">
    <property type="term" value="C:cytoplasmic dynein complex"/>
    <property type="evidence" value="ECO:0007669"/>
    <property type="project" value="TreeGrafter"/>
</dbReference>
<evidence type="ECO:0000256" key="1">
    <source>
        <dbReference type="ARBA" id="ARBA00004123"/>
    </source>
</evidence>
<dbReference type="GO" id="GO:0005874">
    <property type="term" value="C:microtubule"/>
    <property type="evidence" value="ECO:0007669"/>
    <property type="project" value="UniProtKB-KW"/>
</dbReference>
<keyword evidence="14" id="KW-1185">Reference proteome</keyword>
<name>A0A2H9TK45_9FUNG</name>
<evidence type="ECO:0000256" key="4">
    <source>
        <dbReference type="ARBA" id="ARBA00022448"/>
    </source>
</evidence>
<dbReference type="AlphaFoldDB" id="A0A2H9TK45"/>
<proteinExistence type="inferred from homology"/>
<dbReference type="Gene3D" id="3.30.740.10">
    <property type="entry name" value="Protein Inhibitor Of Neuronal Nitric Oxide Synthase"/>
    <property type="match status" value="1"/>
</dbReference>
<comment type="similarity">
    <text evidence="3 12">Belongs to the dynein light chain family.</text>
</comment>
<reference evidence="13 14" key="1">
    <citation type="submission" date="2016-10" db="EMBL/GenBank/DDBJ databases">
        <title>The genome of Paramicrosporidium saccamoebae is the missing link in understanding Cryptomycota and Microsporidia evolution.</title>
        <authorList>
            <person name="Quandt C.A."/>
            <person name="Beaudet D."/>
            <person name="Corsaro D."/>
            <person name="Michel R."/>
            <person name="Corradi N."/>
            <person name="James T."/>
        </authorList>
    </citation>
    <scope>NUCLEOTIDE SEQUENCE [LARGE SCALE GENOMIC DNA]</scope>
    <source>
        <strain evidence="13 14">KSL3</strain>
    </source>
</reference>
<dbReference type="PANTHER" id="PTHR11886">
    <property type="entry name" value="DYNEIN LIGHT CHAIN"/>
    <property type="match status" value="1"/>
</dbReference>
<keyword evidence="6 12" id="KW-0493">Microtubule</keyword>
<organism evidence="13 14">
    <name type="scientific">Paramicrosporidium saccamoebae</name>
    <dbReference type="NCBI Taxonomy" id="1246581"/>
    <lineage>
        <taxon>Eukaryota</taxon>
        <taxon>Fungi</taxon>
        <taxon>Fungi incertae sedis</taxon>
        <taxon>Cryptomycota</taxon>
        <taxon>Cryptomycota incertae sedis</taxon>
        <taxon>Paramicrosporidium</taxon>
    </lineage>
</organism>
<dbReference type="FunFam" id="3.30.740.10:FF:000005">
    <property type="entry name" value="Dynein light chain"/>
    <property type="match status" value="1"/>
</dbReference>
<evidence type="ECO:0000256" key="6">
    <source>
        <dbReference type="ARBA" id="ARBA00022701"/>
    </source>
</evidence>
<dbReference type="EMBL" id="MTSL01000142">
    <property type="protein sequence ID" value="PJF18105.1"/>
    <property type="molecule type" value="Genomic_DNA"/>
</dbReference>
<evidence type="ECO:0000256" key="5">
    <source>
        <dbReference type="ARBA" id="ARBA00022490"/>
    </source>
</evidence>
<dbReference type="GO" id="GO:0051028">
    <property type="term" value="P:mRNA transport"/>
    <property type="evidence" value="ECO:0007669"/>
    <property type="project" value="UniProtKB-KW"/>
</dbReference>
<keyword evidence="7" id="KW-0509">mRNA transport</keyword>
<dbReference type="GO" id="GO:0045505">
    <property type="term" value="F:dynein intermediate chain binding"/>
    <property type="evidence" value="ECO:0007669"/>
    <property type="project" value="TreeGrafter"/>
</dbReference>
<keyword evidence="11" id="KW-0539">Nucleus</keyword>
<keyword evidence="4 12" id="KW-0813">Transport</keyword>
<comment type="caution">
    <text evidence="13">The sequence shown here is derived from an EMBL/GenBank/DDBJ whole genome shotgun (WGS) entry which is preliminary data.</text>
</comment>
<evidence type="ECO:0000256" key="10">
    <source>
        <dbReference type="ARBA" id="ARBA00023212"/>
    </source>
</evidence>
<dbReference type="PANTHER" id="PTHR11886:SF35">
    <property type="entry name" value="DYNEIN LIGHT CHAIN"/>
    <property type="match status" value="1"/>
</dbReference>
<evidence type="ECO:0000256" key="12">
    <source>
        <dbReference type="RuleBase" id="RU365010"/>
    </source>
</evidence>
<evidence type="ECO:0000256" key="11">
    <source>
        <dbReference type="ARBA" id="ARBA00023242"/>
    </source>
</evidence>
<keyword evidence="10 12" id="KW-0206">Cytoskeleton</keyword>
<dbReference type="GO" id="GO:0005634">
    <property type="term" value="C:nucleus"/>
    <property type="evidence" value="ECO:0007669"/>
    <property type="project" value="UniProtKB-SubCell"/>
</dbReference>
<accession>A0A2H9TK45</accession>
<dbReference type="SMART" id="SM01375">
    <property type="entry name" value="Dynein_light"/>
    <property type="match status" value="1"/>
</dbReference>
<dbReference type="GO" id="GO:0015031">
    <property type="term" value="P:protein transport"/>
    <property type="evidence" value="ECO:0007669"/>
    <property type="project" value="UniProtKB-KW"/>
</dbReference>
<evidence type="ECO:0000256" key="9">
    <source>
        <dbReference type="ARBA" id="ARBA00023017"/>
    </source>
</evidence>
<dbReference type="InterPro" id="IPR001372">
    <property type="entry name" value="Dynein_light_chain_typ-1/2"/>
</dbReference>
<evidence type="ECO:0000256" key="3">
    <source>
        <dbReference type="ARBA" id="ARBA00010156"/>
    </source>
</evidence>
<evidence type="ECO:0000256" key="8">
    <source>
        <dbReference type="ARBA" id="ARBA00022927"/>
    </source>
</evidence>
<comment type="subunit">
    <text evidence="12">Cytoplasmic dynein consists of two catalytic heavy chains (HCs) and a number of non-catalytic subunits which present intermediate chains (ICs), light intermediate chains (LICs) and light chains (LCs).</text>
</comment>
<dbReference type="STRING" id="1246581.A0A2H9TK45"/>
<comment type="function">
    <text evidence="12">Acts as one of several non-catalytic accessory components of the cytoplasmic dynein complex that are thought to be involved in linking dynein to cargos and to adapter proteins that regulate dynein function. Cytoplasmic dynein acts as a motor for the intracellular retrograde motility of vesicles and organelles along microtubules. May play a role in changing or maintaining the spatial distribution of cytoskeletal structures.</text>
</comment>
<sequence length="90" mass="9858">MQPEVDPAIAAVPVVKEEARVQIKNVDMPEEMQQRAVELAKEAVQPNASPREIAGTIKREFDKIYGPAWHCIVGKAFGSFVTHGTRSGLS</sequence>
<keyword evidence="5 12" id="KW-0963">Cytoplasm</keyword>
<dbReference type="OrthoDB" id="10033309at2759"/>
<evidence type="ECO:0000313" key="14">
    <source>
        <dbReference type="Proteomes" id="UP000240830"/>
    </source>
</evidence>
<gene>
    <name evidence="13" type="ORF">PSACC_02079</name>
</gene>
<evidence type="ECO:0000256" key="7">
    <source>
        <dbReference type="ARBA" id="ARBA00022816"/>
    </source>
</evidence>
<dbReference type="Pfam" id="PF01221">
    <property type="entry name" value="Dynein_light"/>
    <property type="match status" value="1"/>
</dbReference>
<dbReference type="GO" id="GO:0007017">
    <property type="term" value="P:microtubule-based process"/>
    <property type="evidence" value="ECO:0007669"/>
    <property type="project" value="InterPro"/>
</dbReference>
<dbReference type="Proteomes" id="UP000240830">
    <property type="component" value="Unassembled WGS sequence"/>
</dbReference>
<keyword evidence="8" id="KW-0653">Protein transport</keyword>
<dbReference type="SUPFAM" id="SSF54648">
    <property type="entry name" value="DLC"/>
    <property type="match status" value="1"/>
</dbReference>
<evidence type="ECO:0000256" key="2">
    <source>
        <dbReference type="ARBA" id="ARBA00004245"/>
    </source>
</evidence>
<dbReference type="InterPro" id="IPR037177">
    <property type="entry name" value="DLC_sf"/>
</dbReference>
<keyword evidence="9 12" id="KW-0243">Dynein</keyword>
<comment type="subcellular location">
    <subcellularLocation>
        <location evidence="2 12">Cytoplasm</location>
        <location evidence="2 12">Cytoskeleton</location>
    </subcellularLocation>
    <subcellularLocation>
        <location evidence="1">Nucleus</location>
    </subcellularLocation>
</comment>
<keyword evidence="12" id="KW-0505">Motor protein</keyword>